<organism evidence="3 4">
    <name type="scientific">Pseudofrankia asymbiotica</name>
    <dbReference type="NCBI Taxonomy" id="1834516"/>
    <lineage>
        <taxon>Bacteria</taxon>
        <taxon>Bacillati</taxon>
        <taxon>Actinomycetota</taxon>
        <taxon>Actinomycetes</taxon>
        <taxon>Frankiales</taxon>
        <taxon>Frankiaceae</taxon>
        <taxon>Pseudofrankia</taxon>
    </lineage>
</organism>
<dbReference type="Gene3D" id="3.90.1200.10">
    <property type="match status" value="1"/>
</dbReference>
<dbReference type="Pfam" id="PF01636">
    <property type="entry name" value="APH"/>
    <property type="match status" value="1"/>
</dbReference>
<feature type="domain" description="Aminoglycoside phosphotransferase" evidence="2">
    <location>
        <begin position="55"/>
        <end position="283"/>
    </location>
</feature>
<protein>
    <recommendedName>
        <fullName evidence="2">Aminoglycoside phosphotransferase domain-containing protein</fullName>
    </recommendedName>
</protein>
<keyword evidence="4" id="KW-1185">Reference proteome</keyword>
<name>A0A1V2I541_9ACTN</name>
<accession>A0A1V2I541</accession>
<evidence type="ECO:0000259" key="2">
    <source>
        <dbReference type="Pfam" id="PF01636"/>
    </source>
</evidence>
<dbReference type="OrthoDB" id="3454210at2"/>
<gene>
    <name evidence="3" type="ORF">BL253_29835</name>
</gene>
<proteinExistence type="predicted"/>
<dbReference type="STRING" id="1834516.BL253_29835"/>
<dbReference type="PANTHER" id="PTHR21310">
    <property type="entry name" value="AMINOGLYCOSIDE PHOSPHOTRANSFERASE-RELATED-RELATED"/>
    <property type="match status" value="1"/>
</dbReference>
<evidence type="ECO:0000313" key="4">
    <source>
        <dbReference type="Proteomes" id="UP000188929"/>
    </source>
</evidence>
<dbReference type="Proteomes" id="UP000188929">
    <property type="component" value="Unassembled WGS sequence"/>
</dbReference>
<dbReference type="InterPro" id="IPR002575">
    <property type="entry name" value="Aminoglycoside_PTrfase"/>
</dbReference>
<evidence type="ECO:0000256" key="1">
    <source>
        <dbReference type="SAM" id="MobiDB-lite"/>
    </source>
</evidence>
<dbReference type="PANTHER" id="PTHR21310:SF15">
    <property type="entry name" value="AMINOGLYCOSIDE PHOSPHOTRANSFERASE DOMAIN-CONTAINING PROTEIN"/>
    <property type="match status" value="1"/>
</dbReference>
<dbReference type="InterPro" id="IPR051678">
    <property type="entry name" value="AGP_Transferase"/>
</dbReference>
<evidence type="ECO:0000313" key="3">
    <source>
        <dbReference type="EMBL" id="ONH24664.1"/>
    </source>
</evidence>
<comment type="caution">
    <text evidence="3">The sequence shown here is derived from an EMBL/GenBank/DDBJ whole genome shotgun (WGS) entry which is preliminary data.</text>
</comment>
<dbReference type="SUPFAM" id="SSF56112">
    <property type="entry name" value="Protein kinase-like (PK-like)"/>
    <property type="match status" value="1"/>
</dbReference>
<sequence length="368" mass="40057">MTRSDPAIPDPAGSAVGNGPAADAVVGEVRATVPHAATNEPDELYWLALARTDRSAGFYNHNVRVGTPSGPVVVRIPIPEADTMDLTIWPESEVVRALHPAIPRAPRLLHANVGPAYQIVEWIEGDVLDAIAPRGKRVPEHVIPDVGALFTQLGRVPLDQLPALPADWPGDGDTAAFASRLSAITAGVHARFLAEFGDLFKALGFPADPLEPVLERWSTLCPRPFRLLHTDIHRKNMIVNGGATYFLDWELALWGDPVYDLAVHLHKMAYQPDEEELAGAAWRNAVPPEAAVEWTRDLATYLAHERVKSAVVDTVRYTKLIAAGSETPAAEAALLDKLTVKLQAAHAVWRTGHVPDRENVENRLRIGS</sequence>
<dbReference type="RefSeq" id="WP_076820723.1">
    <property type="nucleotide sequence ID" value="NZ_MOMC01000069.1"/>
</dbReference>
<dbReference type="InterPro" id="IPR011009">
    <property type="entry name" value="Kinase-like_dom_sf"/>
</dbReference>
<dbReference type="AlphaFoldDB" id="A0A1V2I541"/>
<feature type="region of interest" description="Disordered" evidence="1">
    <location>
        <begin position="1"/>
        <end position="20"/>
    </location>
</feature>
<dbReference type="EMBL" id="MOMC01000069">
    <property type="protein sequence ID" value="ONH24664.1"/>
    <property type="molecule type" value="Genomic_DNA"/>
</dbReference>
<reference evidence="4" key="1">
    <citation type="submission" date="2016-10" db="EMBL/GenBank/DDBJ databases">
        <title>Frankia sp. NRRL B-16386 Genome sequencing.</title>
        <authorList>
            <person name="Ghodhbane-Gtari F."/>
            <person name="Swanson E."/>
            <person name="Gueddou A."/>
            <person name="Hezbri K."/>
            <person name="Ktari K."/>
            <person name="Nouioui I."/>
            <person name="Morris K."/>
            <person name="Simpson S."/>
            <person name="Abebe-Akele F."/>
            <person name="Thomas K."/>
            <person name="Gtari M."/>
            <person name="Tisa L.S."/>
        </authorList>
    </citation>
    <scope>NUCLEOTIDE SEQUENCE [LARGE SCALE GENOMIC DNA]</scope>
    <source>
        <strain evidence="4">NRRL B-16386</strain>
    </source>
</reference>